<keyword evidence="1" id="KW-1133">Transmembrane helix</keyword>
<sequence length="186" mass="20344">MTEGERLRRARVWIVLFMVGLVLAGITAFPLVTESGWLVWWATDRGSPLAGPHGHLLPSSAVAWVLRVHQGLQETSHAYPFLAYGTDWLAFAHLTIAVAFVGPLRDPVRNVWVVDFGLIACAGIIPLALVCGPLRGLPLWWLPVDMSFGVLGAVPLVLARRHIKAVESASGSWRAARSRPELNRST</sequence>
<protein>
    <submittedName>
        <fullName evidence="2">Uncharacterized protein</fullName>
    </submittedName>
</protein>
<feature type="transmembrane region" description="Helical" evidence="1">
    <location>
        <begin position="12"/>
        <end position="32"/>
    </location>
</feature>
<evidence type="ECO:0000313" key="2">
    <source>
        <dbReference type="EMBL" id="MFC1415501.1"/>
    </source>
</evidence>
<keyword evidence="1" id="KW-0472">Membrane</keyword>
<evidence type="ECO:0000256" key="1">
    <source>
        <dbReference type="SAM" id="Phobius"/>
    </source>
</evidence>
<dbReference type="RefSeq" id="WP_380531353.1">
    <property type="nucleotide sequence ID" value="NZ_JBHFAB010000002.1"/>
</dbReference>
<feature type="transmembrane region" description="Helical" evidence="1">
    <location>
        <begin position="140"/>
        <end position="159"/>
    </location>
</feature>
<keyword evidence="1" id="KW-0812">Transmembrane</keyword>
<accession>A0ABV6VP32</accession>
<gene>
    <name evidence="2" type="ORF">ACEZDE_02405</name>
</gene>
<feature type="transmembrane region" description="Helical" evidence="1">
    <location>
        <begin position="81"/>
        <end position="101"/>
    </location>
</feature>
<organism evidence="2 3">
    <name type="scientific">Streptacidiphilus cavernicola</name>
    <dbReference type="NCBI Taxonomy" id="3342716"/>
    <lineage>
        <taxon>Bacteria</taxon>
        <taxon>Bacillati</taxon>
        <taxon>Actinomycetota</taxon>
        <taxon>Actinomycetes</taxon>
        <taxon>Kitasatosporales</taxon>
        <taxon>Streptomycetaceae</taxon>
        <taxon>Streptacidiphilus</taxon>
    </lineage>
</organism>
<keyword evidence="3" id="KW-1185">Reference proteome</keyword>
<dbReference type="Proteomes" id="UP001592531">
    <property type="component" value="Unassembled WGS sequence"/>
</dbReference>
<proteinExistence type="predicted"/>
<reference evidence="2 3" key="1">
    <citation type="submission" date="2024-09" db="EMBL/GenBank/DDBJ databases">
        <authorList>
            <person name="Lee S.D."/>
        </authorList>
    </citation>
    <scope>NUCLEOTIDE SEQUENCE [LARGE SCALE GENOMIC DNA]</scope>
    <source>
        <strain evidence="2 3">N8-3</strain>
    </source>
</reference>
<comment type="caution">
    <text evidence="2">The sequence shown here is derived from an EMBL/GenBank/DDBJ whole genome shotgun (WGS) entry which is preliminary data.</text>
</comment>
<feature type="transmembrane region" description="Helical" evidence="1">
    <location>
        <begin position="113"/>
        <end position="134"/>
    </location>
</feature>
<name>A0ABV6VP32_9ACTN</name>
<dbReference type="EMBL" id="JBHFAB010000002">
    <property type="protein sequence ID" value="MFC1415501.1"/>
    <property type="molecule type" value="Genomic_DNA"/>
</dbReference>
<evidence type="ECO:0000313" key="3">
    <source>
        <dbReference type="Proteomes" id="UP001592531"/>
    </source>
</evidence>